<feature type="chain" id="PRO_5045292280" evidence="1">
    <location>
        <begin position="22"/>
        <end position="161"/>
    </location>
</feature>
<name>A0ABU3PBI0_9BURK</name>
<dbReference type="RefSeq" id="WP_315650210.1">
    <property type="nucleotide sequence ID" value="NZ_JAVXZY010000003.1"/>
</dbReference>
<proteinExistence type="predicted"/>
<organism evidence="3 4">
    <name type="scientific">Roseateles aquae</name>
    <dbReference type="NCBI Taxonomy" id="3077235"/>
    <lineage>
        <taxon>Bacteria</taxon>
        <taxon>Pseudomonadati</taxon>
        <taxon>Pseudomonadota</taxon>
        <taxon>Betaproteobacteria</taxon>
        <taxon>Burkholderiales</taxon>
        <taxon>Sphaerotilaceae</taxon>
        <taxon>Roseateles</taxon>
    </lineage>
</organism>
<feature type="domain" description="Ice-binding protein C-terminal" evidence="2">
    <location>
        <begin position="134"/>
        <end position="158"/>
    </location>
</feature>
<dbReference type="EMBL" id="JAVXZY010000003">
    <property type="protein sequence ID" value="MDT8999652.1"/>
    <property type="molecule type" value="Genomic_DNA"/>
</dbReference>
<dbReference type="InterPro" id="IPR013424">
    <property type="entry name" value="Ice-binding_C"/>
</dbReference>
<dbReference type="NCBIfam" id="NF038126">
    <property type="entry name" value="PEP_CTERM_FxDxF"/>
    <property type="match status" value="1"/>
</dbReference>
<dbReference type="Proteomes" id="UP001246372">
    <property type="component" value="Unassembled WGS sequence"/>
</dbReference>
<sequence length="161" mass="16683">MNAKAWAAATLLSLGALTAQAGGANFDPEGAAIFGNDTFTSLGNFSQTITFAGLAAGNYNITGDLSGTRVVFSHVTLDGHDWDLSAGAGGKLRFGYIEYVGTAPLTLHVEGYVDATAATFKQAKFTGSLSVAPAVPEPETYALLLAGLGALGFVVRRRREH</sequence>
<evidence type="ECO:0000259" key="2">
    <source>
        <dbReference type="Pfam" id="PF07589"/>
    </source>
</evidence>
<keyword evidence="4" id="KW-1185">Reference proteome</keyword>
<dbReference type="Pfam" id="PF07589">
    <property type="entry name" value="PEP-CTERM"/>
    <property type="match status" value="1"/>
</dbReference>
<evidence type="ECO:0000313" key="3">
    <source>
        <dbReference type="EMBL" id="MDT8999652.1"/>
    </source>
</evidence>
<reference evidence="3" key="1">
    <citation type="submission" date="2023-09" db="EMBL/GenBank/DDBJ databases">
        <title>Paucibacter sp. APW11 Genome sequencing and assembly.</title>
        <authorList>
            <person name="Kim I."/>
        </authorList>
    </citation>
    <scope>NUCLEOTIDE SEQUENCE</scope>
    <source>
        <strain evidence="3">APW11</strain>
    </source>
</reference>
<keyword evidence="1" id="KW-0732">Signal</keyword>
<gene>
    <name evidence="3" type="ORF">RQP53_10280</name>
</gene>
<feature type="signal peptide" evidence="1">
    <location>
        <begin position="1"/>
        <end position="21"/>
    </location>
</feature>
<protein>
    <submittedName>
        <fullName evidence="3">FxDxF family PEP-CTERM protein</fullName>
    </submittedName>
</protein>
<accession>A0ABU3PBI0</accession>
<dbReference type="NCBIfam" id="TIGR02595">
    <property type="entry name" value="PEP_CTERM"/>
    <property type="match status" value="1"/>
</dbReference>
<evidence type="ECO:0000256" key="1">
    <source>
        <dbReference type="SAM" id="SignalP"/>
    </source>
</evidence>
<comment type="caution">
    <text evidence="3">The sequence shown here is derived from an EMBL/GenBank/DDBJ whole genome shotgun (WGS) entry which is preliminary data.</text>
</comment>
<evidence type="ECO:0000313" key="4">
    <source>
        <dbReference type="Proteomes" id="UP001246372"/>
    </source>
</evidence>